<gene>
    <name evidence="7" type="ORF">Poli38472_014311</name>
</gene>
<dbReference type="PANTHER" id="PTHR11709:SF511">
    <property type="entry name" value="LACCASE"/>
    <property type="match status" value="1"/>
</dbReference>
<evidence type="ECO:0000256" key="2">
    <source>
        <dbReference type="ARBA" id="ARBA00022723"/>
    </source>
</evidence>
<dbReference type="InterPro" id="IPR011706">
    <property type="entry name" value="Cu-oxidase_C"/>
</dbReference>
<evidence type="ECO:0000313" key="8">
    <source>
        <dbReference type="Proteomes" id="UP000794436"/>
    </source>
</evidence>
<dbReference type="SUPFAM" id="SSF52799">
    <property type="entry name" value="(Phosphotyrosine protein) phosphatases II"/>
    <property type="match status" value="1"/>
</dbReference>
<reference evidence="7" key="1">
    <citation type="submission" date="2019-03" db="EMBL/GenBank/DDBJ databases">
        <title>Long read genome sequence of the mycoparasitic Pythium oligandrum ATCC 38472 isolated from sugarbeet rhizosphere.</title>
        <authorList>
            <person name="Gaulin E."/>
        </authorList>
    </citation>
    <scope>NUCLEOTIDE SEQUENCE</scope>
    <source>
        <strain evidence="7">ATCC 38472_TT</strain>
    </source>
</reference>
<protein>
    <recommendedName>
        <fullName evidence="9">Laccase</fullName>
    </recommendedName>
</protein>
<evidence type="ECO:0008006" key="9">
    <source>
        <dbReference type="Google" id="ProtNLM"/>
    </source>
</evidence>
<dbReference type="InterPro" id="IPR029021">
    <property type="entry name" value="Prot-tyrosine_phosphatase-like"/>
</dbReference>
<dbReference type="InterPro" id="IPR001117">
    <property type="entry name" value="Cu-oxidase_2nd"/>
</dbReference>
<comment type="similarity">
    <text evidence="1">Belongs to the multicopper oxidase family.</text>
</comment>
<dbReference type="EMBL" id="SPLM01000114">
    <property type="protein sequence ID" value="TMW57708.1"/>
    <property type="molecule type" value="Genomic_DNA"/>
</dbReference>
<evidence type="ECO:0000256" key="1">
    <source>
        <dbReference type="ARBA" id="ARBA00010609"/>
    </source>
</evidence>
<dbReference type="Pfam" id="PF00394">
    <property type="entry name" value="Cu-oxidase"/>
    <property type="match status" value="1"/>
</dbReference>
<dbReference type="Pfam" id="PF07731">
    <property type="entry name" value="Cu-oxidase_2"/>
    <property type="match status" value="1"/>
</dbReference>
<keyword evidence="3" id="KW-0560">Oxidoreductase</keyword>
<keyword evidence="2" id="KW-0479">Metal-binding</keyword>
<feature type="domain" description="Plastocyanin-like" evidence="5">
    <location>
        <begin position="590"/>
        <end position="727"/>
    </location>
</feature>
<dbReference type="AlphaFoldDB" id="A0A8K1C787"/>
<dbReference type="Gene3D" id="3.90.190.10">
    <property type="entry name" value="Protein tyrosine phosphatase superfamily"/>
    <property type="match status" value="1"/>
</dbReference>
<accession>A0A8K1C787</accession>
<dbReference type="Pfam" id="PF07732">
    <property type="entry name" value="Cu-oxidase_3"/>
    <property type="match status" value="1"/>
</dbReference>
<dbReference type="Gene3D" id="2.60.40.420">
    <property type="entry name" value="Cupredoxins - blue copper proteins"/>
    <property type="match status" value="3"/>
</dbReference>
<organism evidence="7 8">
    <name type="scientific">Pythium oligandrum</name>
    <name type="common">Mycoparasitic fungus</name>
    <dbReference type="NCBI Taxonomy" id="41045"/>
    <lineage>
        <taxon>Eukaryota</taxon>
        <taxon>Sar</taxon>
        <taxon>Stramenopiles</taxon>
        <taxon>Oomycota</taxon>
        <taxon>Peronosporomycetes</taxon>
        <taxon>Pythiales</taxon>
        <taxon>Pythiaceae</taxon>
        <taxon>Pythium</taxon>
    </lineage>
</organism>
<dbReference type="InterPro" id="IPR045087">
    <property type="entry name" value="Cu-oxidase_fam"/>
</dbReference>
<dbReference type="PANTHER" id="PTHR11709">
    <property type="entry name" value="MULTI-COPPER OXIDASE"/>
    <property type="match status" value="1"/>
</dbReference>
<keyword evidence="8" id="KW-1185">Reference proteome</keyword>
<feature type="domain" description="Plastocyanin-like" evidence="4">
    <location>
        <begin position="356"/>
        <end position="490"/>
    </location>
</feature>
<dbReference type="InterPro" id="IPR011707">
    <property type="entry name" value="Cu-oxidase-like_N"/>
</dbReference>
<dbReference type="InterPro" id="IPR002355">
    <property type="entry name" value="Cu_oxidase_Cu_BS"/>
</dbReference>
<evidence type="ECO:0000259" key="4">
    <source>
        <dbReference type="Pfam" id="PF00394"/>
    </source>
</evidence>
<dbReference type="PROSITE" id="PS00080">
    <property type="entry name" value="MULTICOPPER_OXIDASE2"/>
    <property type="match status" value="1"/>
</dbReference>
<dbReference type="SUPFAM" id="SSF49503">
    <property type="entry name" value="Cupredoxins"/>
    <property type="match status" value="3"/>
</dbReference>
<dbReference type="InterPro" id="IPR008972">
    <property type="entry name" value="Cupredoxin"/>
</dbReference>
<evidence type="ECO:0000259" key="5">
    <source>
        <dbReference type="Pfam" id="PF07731"/>
    </source>
</evidence>
<comment type="caution">
    <text evidence="7">The sequence shown here is derived from an EMBL/GenBank/DDBJ whole genome shotgun (WGS) entry which is preliminary data.</text>
</comment>
<dbReference type="CDD" id="cd04207">
    <property type="entry name" value="CuRO_3_LCC_like"/>
    <property type="match status" value="1"/>
</dbReference>
<sequence>MIAQTNKPTLVQWEELSFVIMDAPNNSNLHLYLKELKKYNVTELVRACEVTYGREGVEAAGIRVHEMEFPDGEPPDAEILVRSSVRHDEKKCAGRSSKSAMMKSRHLASWNTEFKCELSKDHNAIVGRVLARMRCEISSKHQEDLANAVVGAIELLLIRIKKQVLKGNAIPAATRTNSQGCPVIHTPIFWPPLRMKPSVSFVFLFVVAAAIQLVCASNIRRYHWRVTQFPAAYDGVTRLVYGINNRPGHESPIEITLGDTIEVHVVNALQEPTCIHWHGMKQYGTPQYDGTSGITQCSIKPGRSMVYRFKPSEAGTFWWHGHDDTQYTEGLRGPLIVHDPKNHQSQSQSRPRVDEEYTVQMADWYHNGGLVWDTVLINDRGRFNCSELSEPVASLPCTDVQPLTRFKFQHGKRYLLRLINVAAHAAFEFSIDEHEFRVVAADGNPVQPSATINSLIINVAQRYEIIVDAHRPNKCGSDTDRFWMRATSLFNPPWTPPLNPPPSGFNPNGLAIVEYGNQQQYHLEPTSSPWDDAAKVTIPEFGFKPLQAPELVADPERHIVSFTMTTTEENPAFLAYISIDGSAQESFVMPPRPTLFEIASGLPTSKLPTSSNALAIKLGRQIEVVLINRSNSGQHPFHLHGHAVWVLGSGTMPSADSVPEGLNLVDPMLRDVYTVPPCPVNSSSGECDGVGFLVLRFNTDNPGVWMLHCHINQHLELGLAMLIVEGESELQRRGLRPFKQAITETCSGLY</sequence>
<dbReference type="CDD" id="cd04205">
    <property type="entry name" value="CuRO_2_LCC_like"/>
    <property type="match status" value="1"/>
</dbReference>
<dbReference type="GO" id="GO:0005507">
    <property type="term" value="F:copper ion binding"/>
    <property type="evidence" value="ECO:0007669"/>
    <property type="project" value="InterPro"/>
</dbReference>
<name>A0A8K1C787_PYTOL</name>
<evidence type="ECO:0000256" key="3">
    <source>
        <dbReference type="ARBA" id="ARBA00023002"/>
    </source>
</evidence>
<evidence type="ECO:0000313" key="7">
    <source>
        <dbReference type="EMBL" id="TMW57708.1"/>
    </source>
</evidence>
<proteinExistence type="inferred from homology"/>
<evidence type="ECO:0000259" key="6">
    <source>
        <dbReference type="Pfam" id="PF07732"/>
    </source>
</evidence>
<dbReference type="Proteomes" id="UP000794436">
    <property type="component" value="Unassembled WGS sequence"/>
</dbReference>
<dbReference type="GO" id="GO:0016491">
    <property type="term" value="F:oxidoreductase activity"/>
    <property type="evidence" value="ECO:0007669"/>
    <property type="project" value="UniProtKB-KW"/>
</dbReference>
<feature type="domain" description="Plastocyanin-like" evidence="6">
    <location>
        <begin position="233"/>
        <end position="341"/>
    </location>
</feature>
<dbReference type="OrthoDB" id="2121828at2759"/>